<dbReference type="AlphaFoldDB" id="A0A1H3KRZ9"/>
<keyword evidence="3 6" id="KW-0687">Ribonucleoprotein</keyword>
<dbReference type="Proteomes" id="UP000198640">
    <property type="component" value="Unassembled WGS sequence"/>
</dbReference>
<dbReference type="InterPro" id="IPR035980">
    <property type="entry name" value="Ribosomal_bS6_sf"/>
</dbReference>
<dbReference type="HAMAP" id="MF_00360">
    <property type="entry name" value="Ribosomal_bS6"/>
    <property type="match status" value="1"/>
</dbReference>
<name>A0A1H3KRZ9_9PROT</name>
<dbReference type="NCBIfam" id="TIGR00166">
    <property type="entry name" value="S6"/>
    <property type="match status" value="1"/>
</dbReference>
<comment type="similarity">
    <text evidence="1 6">Belongs to the bacterial ribosomal protein bS6 family.</text>
</comment>
<sequence length="187" mass="20764">MHARRIALPRQVPESGNLPSFYYTLPHFPSKEGGYTHKDTMRHYEIVFIVHPDQSEQVPAMIERYTSAITARSGKIHRLEDWGRRQLAYLIQKLHKAHYVLMNIECDQETLEELEHSFKFNDAVLRHLVVRMNGPVTSPSPLAQEGGSKSTYSAAEGQSDNPSASKASGASSGDNAAIASEQAQSAS</sequence>
<dbReference type="GO" id="GO:0003735">
    <property type="term" value="F:structural constituent of ribosome"/>
    <property type="evidence" value="ECO:0007669"/>
    <property type="project" value="InterPro"/>
</dbReference>
<dbReference type="PANTHER" id="PTHR21011">
    <property type="entry name" value="MITOCHONDRIAL 28S RIBOSOMAL PROTEIN S6"/>
    <property type="match status" value="1"/>
</dbReference>
<dbReference type="STRING" id="44576.SAMN05421881_104222"/>
<dbReference type="GO" id="GO:0006412">
    <property type="term" value="P:translation"/>
    <property type="evidence" value="ECO:0007669"/>
    <property type="project" value="UniProtKB-UniRule"/>
</dbReference>
<dbReference type="InterPro" id="IPR014717">
    <property type="entry name" value="Transl_elong_EF1B/ribsomal_bS6"/>
</dbReference>
<organism evidence="8 9">
    <name type="scientific">Nitrosomonas halophila</name>
    <dbReference type="NCBI Taxonomy" id="44576"/>
    <lineage>
        <taxon>Bacteria</taxon>
        <taxon>Pseudomonadati</taxon>
        <taxon>Pseudomonadota</taxon>
        <taxon>Betaproteobacteria</taxon>
        <taxon>Nitrosomonadales</taxon>
        <taxon>Nitrosomonadaceae</taxon>
        <taxon>Nitrosomonas</taxon>
    </lineage>
</organism>
<evidence type="ECO:0000256" key="5">
    <source>
        <dbReference type="ARBA" id="ARBA00035294"/>
    </source>
</evidence>
<dbReference type="CDD" id="cd00473">
    <property type="entry name" value="bS6"/>
    <property type="match status" value="1"/>
</dbReference>
<dbReference type="SUPFAM" id="SSF54995">
    <property type="entry name" value="Ribosomal protein S6"/>
    <property type="match status" value="1"/>
</dbReference>
<feature type="compositionally biased region" description="Low complexity" evidence="7">
    <location>
        <begin position="163"/>
        <end position="187"/>
    </location>
</feature>
<evidence type="ECO:0000256" key="2">
    <source>
        <dbReference type="ARBA" id="ARBA00022980"/>
    </source>
</evidence>
<dbReference type="InterPro" id="IPR020814">
    <property type="entry name" value="Ribosomal_S6_plastid/chlpt"/>
</dbReference>
<reference evidence="8 9" key="1">
    <citation type="submission" date="2016-10" db="EMBL/GenBank/DDBJ databases">
        <authorList>
            <person name="de Groot N.N."/>
        </authorList>
    </citation>
    <scope>NUCLEOTIDE SEQUENCE [LARGE SCALE GENOMIC DNA]</scope>
    <source>
        <strain evidence="8 9">Nm1</strain>
    </source>
</reference>
<evidence type="ECO:0000256" key="1">
    <source>
        <dbReference type="ARBA" id="ARBA00009512"/>
    </source>
</evidence>
<feature type="compositionally biased region" description="Polar residues" evidence="7">
    <location>
        <begin position="136"/>
        <end position="162"/>
    </location>
</feature>
<dbReference type="Gene3D" id="3.30.70.60">
    <property type="match status" value="1"/>
</dbReference>
<comment type="function">
    <text evidence="4 6">Binds together with bS18 to 16S ribosomal RNA.</text>
</comment>
<dbReference type="Pfam" id="PF01250">
    <property type="entry name" value="Ribosomal_S6"/>
    <property type="match status" value="1"/>
</dbReference>
<proteinExistence type="inferred from homology"/>
<dbReference type="EMBL" id="FNOY01000042">
    <property type="protein sequence ID" value="SDY54789.1"/>
    <property type="molecule type" value="Genomic_DNA"/>
</dbReference>
<accession>A0A1H3KRZ9</accession>
<keyword evidence="2 6" id="KW-0689">Ribosomal protein</keyword>
<evidence type="ECO:0000313" key="8">
    <source>
        <dbReference type="EMBL" id="SDY54789.1"/>
    </source>
</evidence>
<feature type="region of interest" description="Disordered" evidence="7">
    <location>
        <begin position="136"/>
        <end position="187"/>
    </location>
</feature>
<dbReference type="PANTHER" id="PTHR21011:SF1">
    <property type="entry name" value="SMALL RIBOSOMAL SUBUNIT PROTEIN BS6M"/>
    <property type="match status" value="1"/>
</dbReference>
<keyword evidence="6" id="KW-0699">rRNA-binding</keyword>
<evidence type="ECO:0000256" key="3">
    <source>
        <dbReference type="ARBA" id="ARBA00023274"/>
    </source>
</evidence>
<keyword evidence="6" id="KW-0694">RNA-binding</keyword>
<dbReference type="GO" id="GO:0022627">
    <property type="term" value="C:cytosolic small ribosomal subunit"/>
    <property type="evidence" value="ECO:0007669"/>
    <property type="project" value="TreeGrafter"/>
</dbReference>
<evidence type="ECO:0000256" key="7">
    <source>
        <dbReference type="SAM" id="MobiDB-lite"/>
    </source>
</evidence>
<dbReference type="GO" id="GO:0070181">
    <property type="term" value="F:small ribosomal subunit rRNA binding"/>
    <property type="evidence" value="ECO:0007669"/>
    <property type="project" value="TreeGrafter"/>
</dbReference>
<evidence type="ECO:0000256" key="4">
    <source>
        <dbReference type="ARBA" id="ARBA00035104"/>
    </source>
</evidence>
<evidence type="ECO:0000313" key="9">
    <source>
        <dbReference type="Proteomes" id="UP000198640"/>
    </source>
</evidence>
<gene>
    <name evidence="6" type="primary">rpsF</name>
    <name evidence="8" type="ORF">SAMN05421881_104222</name>
</gene>
<protein>
    <recommendedName>
        <fullName evidence="5 6">Small ribosomal subunit protein bS6</fullName>
    </recommendedName>
</protein>
<evidence type="ECO:0000256" key="6">
    <source>
        <dbReference type="HAMAP-Rule" id="MF_00360"/>
    </source>
</evidence>
<dbReference type="InterPro" id="IPR000529">
    <property type="entry name" value="Ribosomal_bS6"/>
</dbReference>
<keyword evidence="9" id="KW-1185">Reference proteome</keyword>